<feature type="region of interest" description="Disordered" evidence="1">
    <location>
        <begin position="38"/>
        <end position="87"/>
    </location>
</feature>
<dbReference type="Proteomes" id="UP000092508">
    <property type="component" value="Unassembled WGS sequence"/>
</dbReference>
<feature type="compositionally biased region" description="Polar residues" evidence="1">
    <location>
        <begin position="8"/>
        <end position="17"/>
    </location>
</feature>
<feature type="compositionally biased region" description="Basic and acidic residues" evidence="1">
    <location>
        <begin position="69"/>
        <end position="80"/>
    </location>
</feature>
<reference evidence="3 5" key="2">
    <citation type="submission" date="2018-06" db="EMBL/GenBank/DDBJ databases">
        <authorList>
            <consortium name="Pathogen Informatics"/>
            <person name="Doyle S."/>
        </authorList>
    </citation>
    <scope>NUCLEOTIDE SEQUENCE [LARGE SCALE GENOMIC DNA]</scope>
    <source>
        <strain evidence="3 5">NCTC11091</strain>
    </source>
</reference>
<organism evidence="2 4">
    <name type="scientific">Faucicola atlantae</name>
    <dbReference type="NCBI Taxonomy" id="34059"/>
    <lineage>
        <taxon>Bacteria</taxon>
        <taxon>Pseudomonadati</taxon>
        <taxon>Pseudomonadota</taxon>
        <taxon>Gammaproteobacteria</taxon>
        <taxon>Moraxellales</taxon>
        <taxon>Moraxellaceae</taxon>
        <taxon>Faucicola</taxon>
    </lineage>
</organism>
<evidence type="ECO:0000313" key="2">
    <source>
        <dbReference type="EMBL" id="OBX79473.1"/>
    </source>
</evidence>
<evidence type="ECO:0000313" key="5">
    <source>
        <dbReference type="Proteomes" id="UP000255193"/>
    </source>
</evidence>
<evidence type="ECO:0000313" key="3">
    <source>
        <dbReference type="EMBL" id="STY94520.1"/>
    </source>
</evidence>
<dbReference type="RefSeq" id="WP_067057669.1">
    <property type="nucleotide sequence ID" value="NZ_CP171125.1"/>
</dbReference>
<proteinExistence type="predicted"/>
<accession>A0A1B8QD76</accession>
<evidence type="ECO:0000313" key="4">
    <source>
        <dbReference type="Proteomes" id="UP000092508"/>
    </source>
</evidence>
<sequence length="87" mass="9904">MANPTNPPNSTELNSEISELEDSMHEARQFRTLEEQVADMKRRGINPSENFKKWDDDEDDDWGSNATGETKKIQMDDGKEPTPPPIV</sequence>
<reference evidence="2 4" key="1">
    <citation type="submission" date="2016-06" db="EMBL/GenBank/DDBJ databases">
        <title>Draft genome of Moraxella atlantae CCUG 66109.</title>
        <authorList>
            <person name="Salva-Serra F."/>
            <person name="Engstrom-Jakobsson H."/>
            <person name="Thorell K."/>
            <person name="Gonzales-Siles L."/>
            <person name="Karlsson R."/>
            <person name="Boulund F."/>
            <person name="Engstrand L."/>
            <person name="Kristiansson E."/>
            <person name="Moore E."/>
        </authorList>
    </citation>
    <scope>NUCLEOTIDE SEQUENCE [LARGE SCALE GENOMIC DNA]</scope>
    <source>
        <strain evidence="2 4">CCUG 66109</strain>
    </source>
</reference>
<feature type="region of interest" description="Disordered" evidence="1">
    <location>
        <begin position="1"/>
        <end position="26"/>
    </location>
</feature>
<gene>
    <name evidence="2" type="ORF">A9308_00020</name>
    <name evidence="3" type="ORF">NCTC11091_00284</name>
</gene>
<dbReference type="EMBL" id="LZMZ01000012">
    <property type="protein sequence ID" value="OBX79473.1"/>
    <property type="molecule type" value="Genomic_DNA"/>
</dbReference>
<protein>
    <submittedName>
        <fullName evidence="2">Uncharacterized protein</fullName>
    </submittedName>
</protein>
<name>A0A1B8QD76_9GAMM</name>
<dbReference type="STRING" id="34059.A9308_00020"/>
<dbReference type="OrthoDB" id="6649500at2"/>
<dbReference type="Proteomes" id="UP000255193">
    <property type="component" value="Unassembled WGS sequence"/>
</dbReference>
<dbReference type="EMBL" id="UGQA01000001">
    <property type="protein sequence ID" value="STY94520.1"/>
    <property type="molecule type" value="Genomic_DNA"/>
</dbReference>
<evidence type="ECO:0000256" key="1">
    <source>
        <dbReference type="SAM" id="MobiDB-lite"/>
    </source>
</evidence>
<dbReference type="AlphaFoldDB" id="A0A1B8QD76"/>